<evidence type="ECO:0000256" key="1">
    <source>
        <dbReference type="PROSITE-ProRule" id="PRU00473"/>
    </source>
</evidence>
<dbReference type="PANTHER" id="PTHR30329:SF21">
    <property type="entry name" value="LIPOPROTEIN YIAD-RELATED"/>
    <property type="match status" value="1"/>
</dbReference>
<dbReference type="CDD" id="cd07185">
    <property type="entry name" value="OmpA_C-like"/>
    <property type="match status" value="1"/>
</dbReference>
<evidence type="ECO:0000313" key="3">
    <source>
        <dbReference type="EMBL" id="MBO2008913.1"/>
    </source>
</evidence>
<accession>A0ABS3QD20</accession>
<dbReference type="EMBL" id="JAGETZ010000003">
    <property type="protein sequence ID" value="MBO2008913.1"/>
    <property type="molecule type" value="Genomic_DNA"/>
</dbReference>
<dbReference type="Pfam" id="PF00691">
    <property type="entry name" value="OmpA"/>
    <property type="match status" value="1"/>
</dbReference>
<gene>
    <name evidence="3" type="ORF">J4E00_07605</name>
</gene>
<name>A0ABS3QD20_9BACT</name>
<organism evidence="3 4">
    <name type="scientific">Hymenobacter negativus</name>
    <dbReference type="NCBI Taxonomy" id="2795026"/>
    <lineage>
        <taxon>Bacteria</taxon>
        <taxon>Pseudomonadati</taxon>
        <taxon>Bacteroidota</taxon>
        <taxon>Cytophagia</taxon>
        <taxon>Cytophagales</taxon>
        <taxon>Hymenobacteraceae</taxon>
        <taxon>Hymenobacter</taxon>
    </lineage>
</organism>
<dbReference type="InterPro" id="IPR036737">
    <property type="entry name" value="OmpA-like_sf"/>
</dbReference>
<keyword evidence="1" id="KW-0472">Membrane</keyword>
<dbReference type="Proteomes" id="UP000664369">
    <property type="component" value="Unassembled WGS sequence"/>
</dbReference>
<dbReference type="PROSITE" id="PS51123">
    <property type="entry name" value="OMPA_2"/>
    <property type="match status" value="1"/>
</dbReference>
<comment type="caution">
    <text evidence="3">The sequence shown here is derived from an EMBL/GenBank/DDBJ whole genome shotgun (WGS) entry which is preliminary data.</text>
</comment>
<dbReference type="SUPFAM" id="SSF103088">
    <property type="entry name" value="OmpA-like"/>
    <property type="match status" value="1"/>
</dbReference>
<dbReference type="PROSITE" id="PS51257">
    <property type="entry name" value="PROKAR_LIPOPROTEIN"/>
    <property type="match status" value="1"/>
</dbReference>
<sequence>MRFVAREGGSMLLLYSLVIAAGLAACHIVKGTMPTAVTPATPVVSVAQALPVAVYGQVLSAHDSVTIIPNVEMIFRCQLTDSATQHWRTVLQNNDASYQVMLRPGTDYQLTMRLNGRLLDSVTFKLAEGSAGAGGIMQNFYVSYTDTLEEGLKIYAAYFDTNRAALQPSGRAHLNDFLKEIRAVSMNGTVIVVQGHAEPLEVPTGYPKPEKYLNGLGRERAKAVCAYLEKNGISRNKLLIISYGSRHPAAPNTSPEYQLLNRRAELYIVPLKDISLRYSRRPKPY</sequence>
<evidence type="ECO:0000313" key="4">
    <source>
        <dbReference type="Proteomes" id="UP000664369"/>
    </source>
</evidence>
<proteinExistence type="predicted"/>
<dbReference type="InterPro" id="IPR006665">
    <property type="entry name" value="OmpA-like"/>
</dbReference>
<keyword evidence="4" id="KW-1185">Reference proteome</keyword>
<dbReference type="InterPro" id="IPR050330">
    <property type="entry name" value="Bact_OuterMem_StrucFunc"/>
</dbReference>
<dbReference type="PANTHER" id="PTHR30329">
    <property type="entry name" value="STATOR ELEMENT OF FLAGELLAR MOTOR COMPLEX"/>
    <property type="match status" value="1"/>
</dbReference>
<dbReference type="Gene3D" id="3.30.1330.60">
    <property type="entry name" value="OmpA-like domain"/>
    <property type="match status" value="1"/>
</dbReference>
<protein>
    <submittedName>
        <fullName evidence="3">OmpA family protein</fullName>
    </submittedName>
</protein>
<reference evidence="3 4" key="1">
    <citation type="submission" date="2021-03" db="EMBL/GenBank/DDBJ databases">
        <authorList>
            <person name="Kim M.K."/>
        </authorList>
    </citation>
    <scope>NUCLEOTIDE SEQUENCE [LARGE SCALE GENOMIC DNA]</scope>
    <source>
        <strain evidence="3 4">BT442</strain>
    </source>
</reference>
<evidence type="ECO:0000259" key="2">
    <source>
        <dbReference type="PROSITE" id="PS51123"/>
    </source>
</evidence>
<feature type="domain" description="OmpA-like" evidence="2">
    <location>
        <begin position="146"/>
        <end position="272"/>
    </location>
</feature>